<dbReference type="EC" id="2.7.7.105" evidence="5"/>
<accession>A0ABX1SHM4</accession>
<name>A0ABX1SHM4_9PSEU</name>
<dbReference type="GO" id="GO:0043814">
    <property type="term" value="F:phospholactate guanylyltransferase activity"/>
    <property type="evidence" value="ECO:0007669"/>
    <property type="project" value="UniProtKB-EC"/>
</dbReference>
<evidence type="ECO:0000256" key="3">
    <source>
        <dbReference type="ARBA" id="ARBA00022741"/>
    </source>
</evidence>
<comment type="pathway">
    <text evidence="5">Cofactor biosynthesis; coenzyme F420 biosynthesis.</text>
</comment>
<dbReference type="NCBIfam" id="TIGR03552">
    <property type="entry name" value="F420_cofC"/>
    <property type="match status" value="1"/>
</dbReference>
<keyword evidence="4 5" id="KW-0342">GTP-binding</keyword>
<dbReference type="EMBL" id="JAAXLA010000073">
    <property type="protein sequence ID" value="NMI01081.1"/>
    <property type="molecule type" value="Genomic_DNA"/>
</dbReference>
<dbReference type="Gene3D" id="3.90.550.10">
    <property type="entry name" value="Spore Coat Polysaccharide Biosynthesis Protein SpsA, Chain A"/>
    <property type="match status" value="1"/>
</dbReference>
<feature type="binding site" evidence="5">
    <location>
        <position position="146"/>
    </location>
    <ligand>
        <name>phosphoenolpyruvate</name>
        <dbReference type="ChEBI" id="CHEBI:58702"/>
    </ligand>
</feature>
<proteinExistence type="inferred from homology"/>
<evidence type="ECO:0000256" key="4">
    <source>
        <dbReference type="ARBA" id="ARBA00023134"/>
    </source>
</evidence>
<comment type="function">
    <text evidence="5">Guanylyltransferase that catalyzes the activation of phosphoenolpyruvate (PEP) as enolpyruvoyl-2-diphospho-5'-guanosine, via the condensation of PEP with GTP. It is involved in the biosynthesis of coenzyme F420, a hydride carrier cofactor.</text>
</comment>
<keyword evidence="1 5" id="KW-0808">Transferase</keyword>
<comment type="caution">
    <text evidence="7">The sequence shown here is derived from an EMBL/GenBank/DDBJ whole genome shotgun (WGS) entry which is preliminary data.</text>
</comment>
<keyword evidence="8" id="KW-1185">Reference proteome</keyword>
<feature type="binding site" evidence="5">
    <location>
        <position position="162"/>
    </location>
    <ligand>
        <name>phosphoenolpyruvate</name>
        <dbReference type="ChEBI" id="CHEBI:58702"/>
    </ligand>
</feature>
<evidence type="ECO:0000256" key="2">
    <source>
        <dbReference type="ARBA" id="ARBA00022695"/>
    </source>
</evidence>
<gene>
    <name evidence="7" type="primary">cofC</name>
    <name evidence="5" type="synonym">fbiD</name>
    <name evidence="7" type="ORF">HF526_27805</name>
</gene>
<feature type="binding site" evidence="5">
    <location>
        <position position="165"/>
    </location>
    <ligand>
        <name>phosphoenolpyruvate</name>
        <dbReference type="ChEBI" id="CHEBI:58702"/>
    </ligand>
</feature>
<reference evidence="7 8" key="1">
    <citation type="submission" date="2020-04" db="EMBL/GenBank/DDBJ databases">
        <authorList>
            <person name="Klaysubun C."/>
            <person name="Duangmal K."/>
            <person name="Lipun K."/>
        </authorList>
    </citation>
    <scope>NUCLEOTIDE SEQUENCE [LARGE SCALE GENOMIC DNA]</scope>
    <source>
        <strain evidence="7 8">K10HN5</strain>
    </source>
</reference>
<comment type="similarity">
    <text evidence="5">Belongs to the CofC family.</text>
</comment>
<evidence type="ECO:0000256" key="5">
    <source>
        <dbReference type="HAMAP-Rule" id="MF_02114"/>
    </source>
</evidence>
<dbReference type="InterPro" id="IPR002835">
    <property type="entry name" value="CofC"/>
</dbReference>
<evidence type="ECO:0000256" key="1">
    <source>
        <dbReference type="ARBA" id="ARBA00022679"/>
    </source>
</evidence>
<dbReference type="PANTHER" id="PTHR40392">
    <property type="entry name" value="2-PHOSPHO-L-LACTATE GUANYLYLTRANSFERASE"/>
    <property type="match status" value="1"/>
</dbReference>
<dbReference type="Proteomes" id="UP000820669">
    <property type="component" value="Unassembled WGS sequence"/>
</dbReference>
<evidence type="ECO:0000313" key="7">
    <source>
        <dbReference type="EMBL" id="NMI01081.1"/>
    </source>
</evidence>
<comment type="catalytic activity">
    <reaction evidence="5">
        <text>phosphoenolpyruvate + GTP + H(+) = enolpyruvoyl-2-diphospho-5'-guanosine + diphosphate</text>
        <dbReference type="Rhea" id="RHEA:30519"/>
        <dbReference type="ChEBI" id="CHEBI:15378"/>
        <dbReference type="ChEBI" id="CHEBI:33019"/>
        <dbReference type="ChEBI" id="CHEBI:37565"/>
        <dbReference type="ChEBI" id="CHEBI:58702"/>
        <dbReference type="ChEBI" id="CHEBI:143701"/>
        <dbReference type="EC" id="2.7.7.105"/>
    </reaction>
</comment>
<dbReference type="HAMAP" id="MF_02114">
    <property type="entry name" value="CofC"/>
    <property type="match status" value="1"/>
</dbReference>
<organism evidence="7 8">
    <name type="scientific">Pseudonocardia acidicola</name>
    <dbReference type="NCBI Taxonomy" id="2724939"/>
    <lineage>
        <taxon>Bacteria</taxon>
        <taxon>Bacillati</taxon>
        <taxon>Actinomycetota</taxon>
        <taxon>Actinomycetes</taxon>
        <taxon>Pseudonocardiales</taxon>
        <taxon>Pseudonocardiaceae</taxon>
        <taxon>Pseudonocardia</taxon>
    </lineage>
</organism>
<keyword evidence="3 5" id="KW-0547">Nucleotide-binding</keyword>
<evidence type="ECO:0000256" key="6">
    <source>
        <dbReference type="SAM" id="MobiDB-lite"/>
    </source>
</evidence>
<evidence type="ECO:0000313" key="8">
    <source>
        <dbReference type="Proteomes" id="UP000820669"/>
    </source>
</evidence>
<feature type="region of interest" description="Disordered" evidence="6">
    <location>
        <begin position="198"/>
        <end position="236"/>
    </location>
</feature>
<sequence length="236" mass="24379">MVIPVKPLHVAKSRLRGAADDGVGDPEAHARLALALALDTVAAVRAARRVRQLLVITSDPTVALELTTAGVPVAPDRPGGGLNPALERGAELLREHDPGTALGALQADLPALRSAELDAAIETAAAVFAAGPVHRAFCADAHGEGTTLLLCAPGTTLDPHFGAGSAHRHERSGAYRLPGDWPGLRRDVDTGEDLRRAADLGVGPHTRGVLAAAPRPRRPAVTSRESLGFAQPSDPS</sequence>
<keyword evidence="2 5" id="KW-0548">Nucleotidyltransferase</keyword>
<dbReference type="InterPro" id="IPR029044">
    <property type="entry name" value="Nucleotide-diphossugar_trans"/>
</dbReference>
<protein>
    <recommendedName>
        <fullName evidence="5">Phosphoenolpyruvate guanylyltransferase</fullName>
        <shortName evidence="5">PEP guanylyltransferase</shortName>
        <ecNumber evidence="5">2.7.7.105</ecNumber>
    </recommendedName>
</protein>
<dbReference type="PANTHER" id="PTHR40392:SF1">
    <property type="entry name" value="2-PHOSPHO-L-LACTATE GUANYLYLTRANSFERASE"/>
    <property type="match status" value="1"/>
</dbReference>
<dbReference type="SUPFAM" id="SSF53448">
    <property type="entry name" value="Nucleotide-diphospho-sugar transferases"/>
    <property type="match status" value="1"/>
</dbReference>